<feature type="domain" description="Reverse transcriptase zinc-binding" evidence="1">
    <location>
        <begin position="113"/>
        <end position="196"/>
    </location>
</feature>
<dbReference type="AlphaFoldDB" id="A0AAQ3TJX0"/>
<dbReference type="InterPro" id="IPR026960">
    <property type="entry name" value="RVT-Znf"/>
</dbReference>
<dbReference type="Proteomes" id="UP001341281">
    <property type="component" value="Chromosome 05"/>
</dbReference>
<name>A0AAQ3TJX0_PASNO</name>
<proteinExistence type="predicted"/>
<protein>
    <recommendedName>
        <fullName evidence="1">Reverse transcriptase zinc-binding domain-containing protein</fullName>
    </recommendedName>
</protein>
<keyword evidence="3" id="KW-1185">Reference proteome</keyword>
<reference evidence="2 3" key="1">
    <citation type="submission" date="2024-02" db="EMBL/GenBank/DDBJ databases">
        <title>High-quality chromosome-scale genome assembly of Pensacola bahiagrass (Paspalum notatum Flugge var. saurae).</title>
        <authorList>
            <person name="Vega J.M."/>
            <person name="Podio M."/>
            <person name="Orjuela J."/>
            <person name="Siena L.A."/>
            <person name="Pessino S.C."/>
            <person name="Combes M.C."/>
            <person name="Mariac C."/>
            <person name="Albertini E."/>
            <person name="Pupilli F."/>
            <person name="Ortiz J.P.A."/>
            <person name="Leblanc O."/>
        </authorList>
    </citation>
    <scope>NUCLEOTIDE SEQUENCE [LARGE SCALE GENOMIC DNA]</scope>
    <source>
        <strain evidence="2">R1</strain>
        <tissue evidence="2">Leaf</tissue>
    </source>
</reference>
<evidence type="ECO:0000313" key="2">
    <source>
        <dbReference type="EMBL" id="WVZ75449.1"/>
    </source>
</evidence>
<dbReference type="PANTHER" id="PTHR36617:SF17">
    <property type="entry name" value="OS01G0114800 PROTEIN"/>
    <property type="match status" value="1"/>
</dbReference>
<dbReference type="EMBL" id="CP144749">
    <property type="protein sequence ID" value="WVZ75449.1"/>
    <property type="molecule type" value="Genomic_DNA"/>
</dbReference>
<organism evidence="2 3">
    <name type="scientific">Paspalum notatum var. saurae</name>
    <dbReference type="NCBI Taxonomy" id="547442"/>
    <lineage>
        <taxon>Eukaryota</taxon>
        <taxon>Viridiplantae</taxon>
        <taxon>Streptophyta</taxon>
        <taxon>Embryophyta</taxon>
        <taxon>Tracheophyta</taxon>
        <taxon>Spermatophyta</taxon>
        <taxon>Magnoliopsida</taxon>
        <taxon>Liliopsida</taxon>
        <taxon>Poales</taxon>
        <taxon>Poaceae</taxon>
        <taxon>PACMAD clade</taxon>
        <taxon>Panicoideae</taxon>
        <taxon>Andropogonodae</taxon>
        <taxon>Paspaleae</taxon>
        <taxon>Paspalinae</taxon>
        <taxon>Paspalum</taxon>
    </lineage>
</organism>
<dbReference type="PANTHER" id="PTHR36617">
    <property type="entry name" value="PROTEIN, PUTATIVE-RELATED"/>
    <property type="match status" value="1"/>
</dbReference>
<accession>A0AAQ3TJX0</accession>
<dbReference type="Pfam" id="PF13966">
    <property type="entry name" value="zf-RVT"/>
    <property type="match status" value="1"/>
</dbReference>
<evidence type="ECO:0000313" key="3">
    <source>
        <dbReference type="Proteomes" id="UP001341281"/>
    </source>
</evidence>
<sequence length="254" mass="29109">MVPKKARALFDMAVYTTVGNGRSTKFWTGRWIQGKTLVESAPNLFKAVPTKVVKRRTVSQELANRSWVNDIQGALTVQVITDYLLVWDFIDGLELQPDTPDQHHWKLSSTGSYSCSSAYNSMFTGTINFTPWKRVRKSWAPPNCKFFVWLAINNKCWTSDRLAKRGLPHQPACPFCDQVEESINHLLSACVLSREVRTWILRGLRLDVVRPPNPSSSFRSWWSKAAASLDIELRKGFNTLVILVTWILWKHRNA</sequence>
<evidence type="ECO:0000259" key="1">
    <source>
        <dbReference type="Pfam" id="PF13966"/>
    </source>
</evidence>
<gene>
    <name evidence="2" type="ORF">U9M48_023499</name>
</gene>